<reference evidence="9" key="1">
    <citation type="submission" date="2016-08" db="EMBL/GenBank/DDBJ databases">
        <authorList>
            <person name="Seilhamer J.J."/>
        </authorList>
    </citation>
    <scope>NUCLEOTIDE SEQUENCE</scope>
    <source>
        <strain evidence="9">86</strain>
    </source>
</reference>
<dbReference type="GO" id="GO:0055085">
    <property type="term" value="P:transmembrane transport"/>
    <property type="evidence" value="ECO:0007669"/>
    <property type="project" value="InterPro"/>
</dbReference>
<feature type="transmembrane region" description="Helical" evidence="7">
    <location>
        <begin position="126"/>
        <end position="144"/>
    </location>
</feature>
<dbReference type="Gene3D" id="1.10.3720.10">
    <property type="entry name" value="MetI-like"/>
    <property type="match status" value="1"/>
</dbReference>
<evidence type="ECO:0000256" key="4">
    <source>
        <dbReference type="ARBA" id="ARBA00022692"/>
    </source>
</evidence>
<dbReference type="PANTHER" id="PTHR30151">
    <property type="entry name" value="ALKANE SULFONATE ABC TRANSPORTER-RELATED, MEMBRANE SUBUNIT"/>
    <property type="match status" value="1"/>
</dbReference>
<accession>A0A212L208</accession>
<keyword evidence="5 7" id="KW-1133">Transmembrane helix</keyword>
<feature type="transmembrane region" description="Helical" evidence="7">
    <location>
        <begin position="190"/>
        <end position="207"/>
    </location>
</feature>
<evidence type="ECO:0000256" key="7">
    <source>
        <dbReference type="RuleBase" id="RU363032"/>
    </source>
</evidence>
<keyword evidence="2 7" id="KW-0813">Transport</keyword>
<keyword evidence="3" id="KW-1003">Cell membrane</keyword>
<feature type="transmembrane region" description="Helical" evidence="7">
    <location>
        <begin position="150"/>
        <end position="169"/>
    </location>
</feature>
<dbReference type="InterPro" id="IPR035906">
    <property type="entry name" value="MetI-like_sf"/>
</dbReference>
<evidence type="ECO:0000256" key="2">
    <source>
        <dbReference type="ARBA" id="ARBA00022448"/>
    </source>
</evidence>
<sequence length="279" mass="30104">MAYADTSEARGNMMHTVKPPKPSRLAAAIRSGSWLSLLSIALYFAIWFAITRDGLALVRPIKFPSPAMVVDAAFRTADLIPGDILATLLRVAIGFFSGLVLGLGLGLAMSYNRKIHYFFDPLVESIRPVPVVAMIPFFLMWFGIGEIGKLVLITLGVFAIVVVSTVEAVRNVPKIYGLAAQTLGATKFQLFRTIIVPAIVPGLVGPLRVAAALSFTLVVAAEFMGANAGLGFRILEARRLFNTDVIMLGVVLIGILAAVVDMLIRRAAAYLTRWSDRAT</sequence>
<evidence type="ECO:0000256" key="3">
    <source>
        <dbReference type="ARBA" id="ARBA00022475"/>
    </source>
</evidence>
<dbReference type="CDD" id="cd06261">
    <property type="entry name" value="TM_PBP2"/>
    <property type="match status" value="1"/>
</dbReference>
<dbReference type="PANTHER" id="PTHR30151:SF0">
    <property type="entry name" value="ABC TRANSPORTER PERMEASE PROTEIN MJ0413-RELATED"/>
    <property type="match status" value="1"/>
</dbReference>
<dbReference type="SUPFAM" id="SSF161098">
    <property type="entry name" value="MetI-like"/>
    <property type="match status" value="1"/>
</dbReference>
<proteinExistence type="inferred from homology"/>
<feature type="domain" description="ABC transmembrane type-1" evidence="8">
    <location>
        <begin position="84"/>
        <end position="264"/>
    </location>
</feature>
<dbReference type="PROSITE" id="PS50928">
    <property type="entry name" value="ABC_TM1"/>
    <property type="match status" value="1"/>
</dbReference>
<keyword evidence="6 7" id="KW-0472">Membrane</keyword>
<evidence type="ECO:0000313" key="9">
    <source>
        <dbReference type="EMBL" id="SCM71399.1"/>
    </source>
</evidence>
<organism evidence="9">
    <name type="scientific">uncultured Pleomorphomonas sp</name>
    <dbReference type="NCBI Taxonomy" id="442121"/>
    <lineage>
        <taxon>Bacteria</taxon>
        <taxon>Pseudomonadati</taxon>
        <taxon>Pseudomonadota</taxon>
        <taxon>Alphaproteobacteria</taxon>
        <taxon>Hyphomicrobiales</taxon>
        <taxon>Pleomorphomonadaceae</taxon>
        <taxon>Pleomorphomonas</taxon>
        <taxon>environmental samples</taxon>
    </lineage>
</organism>
<feature type="transmembrane region" description="Helical" evidence="7">
    <location>
        <begin position="245"/>
        <end position="264"/>
    </location>
</feature>
<gene>
    <name evidence="9" type="ORF">KL86PLE_100151</name>
</gene>
<dbReference type="AlphaFoldDB" id="A0A212L208"/>
<evidence type="ECO:0000256" key="5">
    <source>
        <dbReference type="ARBA" id="ARBA00022989"/>
    </source>
</evidence>
<protein>
    <submittedName>
        <fullName evidence="9">Putative Taurine transport system permease protein TauC</fullName>
    </submittedName>
</protein>
<keyword evidence="4 7" id="KW-0812">Transmembrane</keyword>
<dbReference type="Pfam" id="PF00528">
    <property type="entry name" value="BPD_transp_1"/>
    <property type="match status" value="1"/>
</dbReference>
<comment type="similarity">
    <text evidence="7">Belongs to the binding-protein-dependent transport system permease family.</text>
</comment>
<dbReference type="EMBL" id="FMJD01000002">
    <property type="protein sequence ID" value="SCM71399.1"/>
    <property type="molecule type" value="Genomic_DNA"/>
</dbReference>
<evidence type="ECO:0000256" key="6">
    <source>
        <dbReference type="ARBA" id="ARBA00023136"/>
    </source>
</evidence>
<evidence type="ECO:0000256" key="1">
    <source>
        <dbReference type="ARBA" id="ARBA00004651"/>
    </source>
</evidence>
<name>A0A212L208_9HYPH</name>
<dbReference type="RefSeq" id="WP_100083300.1">
    <property type="nucleotide sequence ID" value="NZ_LT608334.1"/>
</dbReference>
<comment type="subcellular location">
    <subcellularLocation>
        <location evidence="1 7">Cell membrane</location>
        <topology evidence="1 7">Multi-pass membrane protein</topology>
    </subcellularLocation>
</comment>
<evidence type="ECO:0000259" key="8">
    <source>
        <dbReference type="PROSITE" id="PS50928"/>
    </source>
</evidence>
<dbReference type="GO" id="GO:0005886">
    <property type="term" value="C:plasma membrane"/>
    <property type="evidence" value="ECO:0007669"/>
    <property type="project" value="UniProtKB-SubCell"/>
</dbReference>
<dbReference type="InterPro" id="IPR000515">
    <property type="entry name" value="MetI-like"/>
</dbReference>
<feature type="transmembrane region" description="Helical" evidence="7">
    <location>
        <begin position="84"/>
        <end position="105"/>
    </location>
</feature>
<feature type="transmembrane region" description="Helical" evidence="7">
    <location>
        <begin position="31"/>
        <end position="50"/>
    </location>
</feature>